<evidence type="ECO:0000313" key="2">
    <source>
        <dbReference type="Proteomes" id="UP000624404"/>
    </source>
</evidence>
<organism evidence="1 2">
    <name type="scientific">Sclerotinia trifoliorum</name>
    <dbReference type="NCBI Taxonomy" id="28548"/>
    <lineage>
        <taxon>Eukaryota</taxon>
        <taxon>Fungi</taxon>
        <taxon>Dikarya</taxon>
        <taxon>Ascomycota</taxon>
        <taxon>Pezizomycotina</taxon>
        <taxon>Leotiomycetes</taxon>
        <taxon>Helotiales</taxon>
        <taxon>Sclerotiniaceae</taxon>
        <taxon>Sclerotinia</taxon>
    </lineage>
</organism>
<proteinExistence type="predicted"/>
<name>A0A8H2W0Z5_9HELO</name>
<dbReference type="Proteomes" id="UP000624404">
    <property type="component" value="Unassembled WGS sequence"/>
</dbReference>
<dbReference type="EMBL" id="CAJHIA010000026">
    <property type="protein sequence ID" value="CAD6447518.1"/>
    <property type="molecule type" value="Genomic_DNA"/>
</dbReference>
<evidence type="ECO:0000313" key="1">
    <source>
        <dbReference type="EMBL" id="CAD6447518.1"/>
    </source>
</evidence>
<comment type="caution">
    <text evidence="1">The sequence shown here is derived from an EMBL/GenBank/DDBJ whole genome shotgun (WGS) entry which is preliminary data.</text>
</comment>
<dbReference type="AlphaFoldDB" id="A0A8H2W0Z5"/>
<reference evidence="1" key="1">
    <citation type="submission" date="2020-10" db="EMBL/GenBank/DDBJ databases">
        <authorList>
            <person name="Kusch S."/>
        </authorList>
    </citation>
    <scope>NUCLEOTIDE SEQUENCE</scope>
    <source>
        <strain evidence="1">SwB9</strain>
    </source>
</reference>
<gene>
    <name evidence="1" type="ORF">SCLTRI_LOCUS7310</name>
</gene>
<dbReference type="OrthoDB" id="2963168at2759"/>
<sequence>MDQREFQSSYGFLRHEPWQPKAYPGHKRAKAEKSELDGEEYVATIDYFMIKGKPVRPDHQFPRFPTYHPFAIHAEKFMCEELLYVSDTAAESHSSRKNIKNADAQIAGRIIVDMTFLRDKNKIQPVFPEEGSNGTKHYRVDYELVAIVEGRALRYEARSPAAEGGRVWGKGRFSIAAAFKEGTA</sequence>
<keyword evidence="2" id="KW-1185">Reference proteome</keyword>
<protein>
    <submittedName>
        <fullName evidence="1">9550ab3f-b26d-4fd0-b16a-2e456667b8c1</fullName>
    </submittedName>
</protein>
<accession>A0A8H2W0Z5</accession>